<proteinExistence type="predicted"/>
<dbReference type="Gene3D" id="3.20.20.70">
    <property type="entry name" value="Aldolase class I"/>
    <property type="match status" value="1"/>
</dbReference>
<dbReference type="PANTHER" id="PTHR42880:SF1">
    <property type="entry name" value="ISOPROPYLMALATE_HOMOCITRATE_CITRAMALATE SYNTHASE FAMILY PROTEIN"/>
    <property type="match status" value="1"/>
</dbReference>
<dbReference type="STRING" id="146817.SAMN04488502_10443"/>
<dbReference type="EMBL" id="FNHB01000004">
    <property type="protein sequence ID" value="SDM35867.1"/>
    <property type="molecule type" value="Genomic_DNA"/>
</dbReference>
<dbReference type="GO" id="GO:0016740">
    <property type="term" value="F:transferase activity"/>
    <property type="evidence" value="ECO:0007669"/>
    <property type="project" value="UniProtKB-KW"/>
</dbReference>
<dbReference type="Gene3D" id="1.10.238.260">
    <property type="match status" value="1"/>
</dbReference>
<evidence type="ECO:0000256" key="1">
    <source>
        <dbReference type="ARBA" id="ARBA00022679"/>
    </source>
</evidence>
<sequence length="350" mass="38155">MNADFTFIDKTLGHALENKKLSILQLIRLKSKIAAMSPVLFDLSLPSLTAALRSGMTVVKDVRVCVQPDSDQIIQAYRLGCKQIKVCLAEKPGEKLPFSAAEAFKLAKGWNMAVTLHFTGGYPVGRKLNYLSRTVTRYNIDSVVFDAEYRALDPMVTYGTLLALQQQLSCLVEYYGRNGKGLATGNALSAIKSGVRRVAVSVGGVGGYPAFEEVLMGVFCLLKFPVSVPGDLALYCKQILSSIDQSVSPTKPIIGADIFAHESGIHVDGVNKKSDLYEPFSPETVGLSRKIVIGKHSGRAAIEIKLKEMNRSLPQTAVLQVLERVRSLAIRQKAPVSDQQLSKFIHEAAL</sequence>
<dbReference type="InterPro" id="IPR054691">
    <property type="entry name" value="LeuA/HCS_post-cat"/>
</dbReference>
<name>A0A1G9SKQ5_9FIRM</name>
<evidence type="ECO:0000313" key="4">
    <source>
        <dbReference type="Proteomes" id="UP000214880"/>
    </source>
</evidence>
<feature type="domain" description="2-isopropylmalate synthase/homocitrate synthase post-catalytic" evidence="2">
    <location>
        <begin position="253"/>
        <end position="332"/>
    </location>
</feature>
<keyword evidence="4" id="KW-1185">Reference proteome</keyword>
<organism evidence="3 4">
    <name type="scientific">Dendrosporobacter quercicolus</name>
    <dbReference type="NCBI Taxonomy" id="146817"/>
    <lineage>
        <taxon>Bacteria</taxon>
        <taxon>Bacillati</taxon>
        <taxon>Bacillota</taxon>
        <taxon>Negativicutes</taxon>
        <taxon>Selenomonadales</taxon>
        <taxon>Sporomusaceae</taxon>
        <taxon>Dendrosporobacter</taxon>
    </lineage>
</organism>
<dbReference type="InterPro" id="IPR013785">
    <property type="entry name" value="Aldolase_TIM"/>
</dbReference>
<dbReference type="SUPFAM" id="SSF51569">
    <property type="entry name" value="Aldolase"/>
    <property type="match status" value="1"/>
</dbReference>
<evidence type="ECO:0000313" key="3">
    <source>
        <dbReference type="EMBL" id="SDM35867.1"/>
    </source>
</evidence>
<gene>
    <name evidence="3" type="ORF">SAMN04488502_10443</name>
</gene>
<protein>
    <submittedName>
        <fullName evidence="3">Homocitrate synthase NifV</fullName>
    </submittedName>
</protein>
<dbReference type="Proteomes" id="UP000214880">
    <property type="component" value="Unassembled WGS sequence"/>
</dbReference>
<dbReference type="OrthoDB" id="503431at2"/>
<dbReference type="PANTHER" id="PTHR42880">
    <property type="entry name" value="HOMOCITRATE SYNTHASE"/>
    <property type="match status" value="1"/>
</dbReference>
<keyword evidence="1" id="KW-0808">Transferase</keyword>
<evidence type="ECO:0000259" key="2">
    <source>
        <dbReference type="Pfam" id="PF22617"/>
    </source>
</evidence>
<dbReference type="RefSeq" id="WP_092072044.1">
    <property type="nucleotide sequence ID" value="NZ_FNHB01000004.1"/>
</dbReference>
<accession>A0A1G9SKQ5</accession>
<reference evidence="3 4" key="1">
    <citation type="submission" date="2016-10" db="EMBL/GenBank/DDBJ databases">
        <authorList>
            <person name="de Groot N.N."/>
        </authorList>
    </citation>
    <scope>NUCLEOTIDE SEQUENCE [LARGE SCALE GENOMIC DNA]</scope>
    <source>
        <strain evidence="3 4">DSM 1736</strain>
    </source>
</reference>
<dbReference type="AlphaFoldDB" id="A0A1G9SKQ5"/>
<dbReference type="Pfam" id="PF22617">
    <property type="entry name" value="HCS_D2"/>
    <property type="match status" value="1"/>
</dbReference>